<reference evidence="2 3" key="1">
    <citation type="submission" date="2013-10" db="EMBL/GenBank/DDBJ databases">
        <title>Draft genomes and the virulence plasmids of Sd1617 vaccine constructs: WRSd3 and WRSd5.</title>
        <authorList>
            <person name="Aksomboon Vongsawan A."/>
            <person name="Venkatesan M.M."/>
            <person name="Vaisvil B."/>
            <person name="Emel G."/>
            <person name="Kepatral V."/>
            <person name="Sethabutr O."/>
            <person name="Serichantalergs O."/>
            <person name="Mason C."/>
        </authorList>
    </citation>
    <scope>NUCLEOTIDE SEQUENCE [LARGE SCALE GENOMIC DNA]</scope>
    <source>
        <strain evidence="2 3">WRSd3</strain>
    </source>
</reference>
<evidence type="ECO:0000313" key="2">
    <source>
        <dbReference type="EMBL" id="ESU77758.1"/>
    </source>
</evidence>
<accession>A0A090NWH2</accession>
<dbReference type="PROSITE" id="PS51257">
    <property type="entry name" value="PROKAR_LIPOPROTEIN"/>
    <property type="match status" value="1"/>
</dbReference>
<dbReference type="AlphaFoldDB" id="A0A090NWH2"/>
<evidence type="ECO:0000256" key="1">
    <source>
        <dbReference type="SAM" id="SignalP"/>
    </source>
</evidence>
<organism evidence="2 3">
    <name type="scientific">Shigella dysenteriae WRSd3</name>
    <dbReference type="NCBI Taxonomy" id="1401327"/>
    <lineage>
        <taxon>Bacteria</taxon>
        <taxon>Pseudomonadati</taxon>
        <taxon>Pseudomonadota</taxon>
        <taxon>Gammaproteobacteria</taxon>
        <taxon>Enterobacterales</taxon>
        <taxon>Enterobacteriaceae</taxon>
        <taxon>Shigella</taxon>
    </lineage>
</organism>
<dbReference type="Proteomes" id="UP000017944">
    <property type="component" value="Unassembled WGS sequence"/>
</dbReference>
<keyword evidence="2" id="KW-0449">Lipoprotein</keyword>
<keyword evidence="1" id="KW-0732">Signal</keyword>
<sequence length="67" mass="7061">MRYRSLSLLIPCALLLSACTTVTPAYKDNGPRTGSCVQGGGLTAWPNNSMTTAFNIAAMTLPPYAPI</sequence>
<protein>
    <submittedName>
        <fullName evidence="2">Putative lipoprotein superfamily protein</fullName>
    </submittedName>
</protein>
<gene>
    <name evidence="2" type="ORF">WRSd3_03410</name>
</gene>
<feature type="signal peptide" evidence="1">
    <location>
        <begin position="1"/>
        <end position="27"/>
    </location>
</feature>
<comment type="caution">
    <text evidence="2">The sequence shown here is derived from an EMBL/GenBank/DDBJ whole genome shotgun (WGS) entry which is preliminary data.</text>
</comment>
<dbReference type="EMBL" id="AXUT01000311">
    <property type="protein sequence ID" value="ESU77758.1"/>
    <property type="molecule type" value="Genomic_DNA"/>
</dbReference>
<proteinExistence type="predicted"/>
<name>A0A090NWH2_SHIDY</name>
<evidence type="ECO:0000313" key="3">
    <source>
        <dbReference type="Proteomes" id="UP000017944"/>
    </source>
</evidence>
<feature type="chain" id="PRO_5001861887" evidence="1">
    <location>
        <begin position="28"/>
        <end position="67"/>
    </location>
</feature>